<dbReference type="InterPro" id="IPR001375">
    <property type="entry name" value="Peptidase_S9_cat"/>
</dbReference>
<accession>A0A7R6PXC5</accession>
<sequence>MLLVFSFSFAGEKHNFTFYDMISMTRLSSPVVSPDGKFIAFTGTKYSLEENKGNTDIYIYEVNTGETRKLTNNKAADFNPVFSKDGKYLYFLSTRSGKSELYRMDLTGGEPEKITDYPVSIANFKMSPKGNYFSFTVNVYPETSDFEKIAEIDKKKSENKCTAKVYTSLFIRHWDTWEDGKWTHVFYVPVKDGKPAGKPVDIMKGIDGNCPSEPFGGPEEYSWSNDETKIAFTTKKGRDRAWTTNFDVYIYNLKDGKYTNVTEKNKAWDTTPVFSKDGKILYYLAMKTPRYEADRFRIMKLNLENGKLENLTEKWQISPSSFFIDNEKIYFTALWHAHIRVYQFDLRTRKLNELVSKHDNNGLTKFKDTLYFMQNSLTSPNELYSYNLKTKKISKLTGINDEIVKKINFSKPLEFWFKNRDGIKVHGWFLKPVPFEKNKKYPLAFYIHGGPQGSWEDNFHYRWNLQILPAQGYVVVAIDFRGSTGYGDKFKEAISGHWGDKPFNDLMDGLKFVLKTYKFIDKDRMGALGASYGGYMINWIAGNAPDTFKCLICHDGLFDTFNSYYATEELWFPEHEFGGTAYNNPEGYDKWSPARYVKNWKTPMLIIHGGRDYRVVPTEGISAFTACQRLGIPSKLIFFPDENHFVLKPKNSEFWHKSVIEWMDRWLKNKK</sequence>
<reference evidence="7 8" key="1">
    <citation type="journal article" date="2012" name="Extremophiles">
        <title>Thermotomaculum hydrothermale gen. nov., sp. nov., a novel heterotrophic thermophile within the phylum Acidobacteria from a deep-sea hydrothermal vent chimney in the Southern Okinawa Trough.</title>
        <authorList>
            <person name="Izumi H."/>
            <person name="Nunoura T."/>
            <person name="Miyazaki M."/>
            <person name="Mino S."/>
            <person name="Toki T."/>
            <person name="Takai K."/>
            <person name="Sako Y."/>
            <person name="Sawabe T."/>
            <person name="Nakagawa S."/>
        </authorList>
    </citation>
    <scope>NUCLEOTIDE SEQUENCE [LARGE SCALE GENOMIC DNA]</scope>
    <source>
        <strain evidence="7 8">AC55</strain>
    </source>
</reference>
<keyword evidence="2" id="KW-0645">Protease</keyword>
<dbReference type="GO" id="GO:0004252">
    <property type="term" value="F:serine-type endopeptidase activity"/>
    <property type="evidence" value="ECO:0007669"/>
    <property type="project" value="TreeGrafter"/>
</dbReference>
<dbReference type="SUPFAM" id="SSF82171">
    <property type="entry name" value="DPP6 N-terminal domain-like"/>
    <property type="match status" value="1"/>
</dbReference>
<proteinExistence type="inferred from homology"/>
<dbReference type="RefSeq" id="WP_201328767.1">
    <property type="nucleotide sequence ID" value="NZ_AP017470.1"/>
</dbReference>
<evidence type="ECO:0000259" key="6">
    <source>
        <dbReference type="Pfam" id="PF00326"/>
    </source>
</evidence>
<dbReference type="Proteomes" id="UP000595564">
    <property type="component" value="Chromosome"/>
</dbReference>
<comment type="similarity">
    <text evidence="1">Belongs to the peptidase S9C family.</text>
</comment>
<dbReference type="GO" id="GO:0006508">
    <property type="term" value="P:proteolysis"/>
    <property type="evidence" value="ECO:0007669"/>
    <property type="project" value="UniProtKB-KW"/>
</dbReference>
<feature type="domain" description="Peptidase S9 prolyl oligopeptidase catalytic" evidence="6">
    <location>
        <begin position="460"/>
        <end position="669"/>
    </location>
</feature>
<evidence type="ECO:0000256" key="4">
    <source>
        <dbReference type="ARBA" id="ARBA00022801"/>
    </source>
</evidence>
<gene>
    <name evidence="7" type="ORF">TTHT_0858</name>
</gene>
<evidence type="ECO:0000256" key="3">
    <source>
        <dbReference type="ARBA" id="ARBA00022729"/>
    </source>
</evidence>
<evidence type="ECO:0000256" key="2">
    <source>
        <dbReference type="ARBA" id="ARBA00022670"/>
    </source>
</evidence>
<evidence type="ECO:0000313" key="8">
    <source>
        <dbReference type="Proteomes" id="UP000595564"/>
    </source>
</evidence>
<evidence type="ECO:0000256" key="1">
    <source>
        <dbReference type="ARBA" id="ARBA00010040"/>
    </source>
</evidence>
<dbReference type="KEGG" id="thyd:TTHT_0858"/>
<dbReference type="Pfam" id="PF00326">
    <property type="entry name" value="Peptidase_S9"/>
    <property type="match status" value="1"/>
</dbReference>
<dbReference type="InterPro" id="IPR011659">
    <property type="entry name" value="WD40"/>
</dbReference>
<dbReference type="InterPro" id="IPR011042">
    <property type="entry name" value="6-blade_b-propeller_TolB-like"/>
</dbReference>
<organism evidence="7 8">
    <name type="scientific">Thermotomaculum hydrothermale</name>
    <dbReference type="NCBI Taxonomy" id="981385"/>
    <lineage>
        <taxon>Bacteria</taxon>
        <taxon>Pseudomonadati</taxon>
        <taxon>Acidobacteriota</taxon>
        <taxon>Holophagae</taxon>
        <taxon>Thermotomaculales</taxon>
        <taxon>Thermotomaculaceae</taxon>
        <taxon>Thermotomaculum</taxon>
    </lineage>
</organism>
<dbReference type="Pfam" id="PF07676">
    <property type="entry name" value="PD40"/>
    <property type="match status" value="3"/>
</dbReference>
<dbReference type="FunFam" id="3.40.50.1820:FF:000028">
    <property type="entry name" value="S9 family peptidase"/>
    <property type="match status" value="1"/>
</dbReference>
<keyword evidence="5" id="KW-0720">Serine protease</keyword>
<dbReference type="AlphaFoldDB" id="A0A7R6PXC5"/>
<dbReference type="PANTHER" id="PTHR42776">
    <property type="entry name" value="SERINE PEPTIDASE S9 FAMILY MEMBER"/>
    <property type="match status" value="1"/>
</dbReference>
<dbReference type="Gene3D" id="2.120.10.30">
    <property type="entry name" value="TolB, C-terminal domain"/>
    <property type="match status" value="2"/>
</dbReference>
<evidence type="ECO:0000313" key="7">
    <source>
        <dbReference type="EMBL" id="BBB32420.1"/>
    </source>
</evidence>
<keyword evidence="4" id="KW-0378">Hydrolase</keyword>
<keyword evidence="3" id="KW-0732">Signal</keyword>
<dbReference type="SUPFAM" id="SSF53474">
    <property type="entry name" value="alpha/beta-Hydrolases"/>
    <property type="match status" value="1"/>
</dbReference>
<dbReference type="Gene3D" id="3.40.50.1820">
    <property type="entry name" value="alpha/beta hydrolase"/>
    <property type="match status" value="1"/>
</dbReference>
<keyword evidence="8" id="KW-1185">Reference proteome</keyword>
<name>A0A7R6PXC5_9BACT</name>
<dbReference type="PANTHER" id="PTHR42776:SF13">
    <property type="entry name" value="DIPEPTIDYL-PEPTIDASE 5"/>
    <property type="match status" value="1"/>
</dbReference>
<evidence type="ECO:0000256" key="5">
    <source>
        <dbReference type="ARBA" id="ARBA00022825"/>
    </source>
</evidence>
<protein>
    <submittedName>
        <fullName evidence="7">Peptidase S9</fullName>
    </submittedName>
</protein>
<dbReference type="InterPro" id="IPR029058">
    <property type="entry name" value="AB_hydrolase_fold"/>
</dbReference>
<dbReference type="EMBL" id="AP017470">
    <property type="protein sequence ID" value="BBB32420.1"/>
    <property type="molecule type" value="Genomic_DNA"/>
</dbReference>